<accession>A0A8X7V063</accession>
<gene>
    <name evidence="1" type="ORF">Bca52824_043938</name>
</gene>
<protein>
    <submittedName>
        <fullName evidence="1">Uncharacterized protein</fullName>
    </submittedName>
</protein>
<evidence type="ECO:0000313" key="2">
    <source>
        <dbReference type="Proteomes" id="UP000886595"/>
    </source>
</evidence>
<name>A0A8X7V063_BRACI</name>
<dbReference type="EMBL" id="JAAMPC010000009">
    <property type="protein sequence ID" value="KAG2297269.1"/>
    <property type="molecule type" value="Genomic_DNA"/>
</dbReference>
<keyword evidence="2" id="KW-1185">Reference proteome</keyword>
<sequence length="101" mass="11018">MSFTIPMTSFDWRLPEIALMRVKLSKKTLSVKNSKVSSMLSGDRIAMASAIRGELMKISTVSPWNGVSRPGPKKTHPKPGVNLSLFQAVSGWLLGACLTRS</sequence>
<dbReference type="AlphaFoldDB" id="A0A8X7V063"/>
<dbReference type="Proteomes" id="UP000886595">
    <property type="component" value="Unassembled WGS sequence"/>
</dbReference>
<comment type="caution">
    <text evidence="1">The sequence shown here is derived from an EMBL/GenBank/DDBJ whole genome shotgun (WGS) entry which is preliminary data.</text>
</comment>
<reference evidence="1 2" key="1">
    <citation type="submission" date="2020-02" db="EMBL/GenBank/DDBJ databases">
        <authorList>
            <person name="Ma Q."/>
            <person name="Huang Y."/>
            <person name="Song X."/>
            <person name="Pei D."/>
        </authorList>
    </citation>
    <scope>NUCLEOTIDE SEQUENCE [LARGE SCALE GENOMIC DNA]</scope>
    <source>
        <strain evidence="1">Sxm20200214</strain>
        <tissue evidence="1">Leaf</tissue>
    </source>
</reference>
<proteinExistence type="predicted"/>
<evidence type="ECO:0000313" key="1">
    <source>
        <dbReference type="EMBL" id="KAG2297269.1"/>
    </source>
</evidence>
<organism evidence="1 2">
    <name type="scientific">Brassica carinata</name>
    <name type="common">Ethiopian mustard</name>
    <name type="synonym">Abyssinian cabbage</name>
    <dbReference type="NCBI Taxonomy" id="52824"/>
    <lineage>
        <taxon>Eukaryota</taxon>
        <taxon>Viridiplantae</taxon>
        <taxon>Streptophyta</taxon>
        <taxon>Embryophyta</taxon>
        <taxon>Tracheophyta</taxon>
        <taxon>Spermatophyta</taxon>
        <taxon>Magnoliopsida</taxon>
        <taxon>eudicotyledons</taxon>
        <taxon>Gunneridae</taxon>
        <taxon>Pentapetalae</taxon>
        <taxon>rosids</taxon>
        <taxon>malvids</taxon>
        <taxon>Brassicales</taxon>
        <taxon>Brassicaceae</taxon>
        <taxon>Brassiceae</taxon>
        <taxon>Brassica</taxon>
    </lineage>
</organism>